<gene>
    <name evidence="1" type="ORF">V6242_18225</name>
</gene>
<keyword evidence="2" id="KW-1185">Reference proteome</keyword>
<dbReference type="Gene3D" id="3.30.450.20">
    <property type="entry name" value="PAS domain"/>
    <property type="match status" value="1"/>
</dbReference>
<feature type="non-terminal residue" evidence="1">
    <location>
        <position position="1"/>
    </location>
</feature>
<protein>
    <submittedName>
        <fullName evidence="1">Methyl-accepting chemotaxis protein</fullName>
    </submittedName>
</protein>
<dbReference type="Proteomes" id="UP001379949">
    <property type="component" value="Unassembled WGS sequence"/>
</dbReference>
<accession>A0ABU9GAI1</accession>
<evidence type="ECO:0000313" key="1">
    <source>
        <dbReference type="EMBL" id="MEL0615071.1"/>
    </source>
</evidence>
<sequence length="72" mass="7837">APLVDFLHAFDGKDGFHGTVGVDVSVQKLTELLSTVKFGCDGYVVMVEDTGTFLADARDTENYFKAIDKASY</sequence>
<proteinExistence type="predicted"/>
<feature type="non-terminal residue" evidence="1">
    <location>
        <position position="72"/>
    </location>
</feature>
<dbReference type="EMBL" id="JBAKAR010000245">
    <property type="protein sequence ID" value="MEL0615071.1"/>
    <property type="molecule type" value="Genomic_DNA"/>
</dbReference>
<evidence type="ECO:0000313" key="2">
    <source>
        <dbReference type="Proteomes" id="UP001379949"/>
    </source>
</evidence>
<name>A0ABU9GAI1_9GAMM</name>
<organism evidence="1 2">
    <name type="scientific">Marinomonas arenicola</name>
    <dbReference type="NCBI Taxonomy" id="569601"/>
    <lineage>
        <taxon>Bacteria</taxon>
        <taxon>Pseudomonadati</taxon>
        <taxon>Pseudomonadota</taxon>
        <taxon>Gammaproteobacteria</taxon>
        <taxon>Oceanospirillales</taxon>
        <taxon>Oceanospirillaceae</taxon>
        <taxon>Marinomonas</taxon>
    </lineage>
</organism>
<comment type="caution">
    <text evidence="1">The sequence shown here is derived from an EMBL/GenBank/DDBJ whole genome shotgun (WGS) entry which is preliminary data.</text>
</comment>
<reference evidence="1 2" key="1">
    <citation type="submission" date="2024-02" db="EMBL/GenBank/DDBJ databases">
        <title>Bacteria isolated from the canopy kelp, Nereocystis luetkeana.</title>
        <authorList>
            <person name="Pfister C.A."/>
            <person name="Younker I.T."/>
            <person name="Light S.H."/>
        </authorList>
    </citation>
    <scope>NUCLEOTIDE SEQUENCE [LARGE SCALE GENOMIC DNA]</scope>
    <source>
        <strain evidence="1 2">TI.4.07</strain>
    </source>
</reference>